<feature type="region of interest" description="Disordered" evidence="3">
    <location>
        <begin position="163"/>
        <end position="210"/>
    </location>
</feature>
<evidence type="ECO:0000313" key="6">
    <source>
        <dbReference type="Proteomes" id="UP001497482"/>
    </source>
</evidence>
<dbReference type="Pfam" id="PF00241">
    <property type="entry name" value="Cofilin_ADF"/>
    <property type="match status" value="1"/>
</dbReference>
<dbReference type="EMBL" id="OZ035835">
    <property type="protein sequence ID" value="CAL1578215.1"/>
    <property type="molecule type" value="Genomic_DNA"/>
</dbReference>
<gene>
    <name evidence="5" type="ORF">KC01_LOCUS9398</name>
</gene>
<evidence type="ECO:0000256" key="3">
    <source>
        <dbReference type="SAM" id="MobiDB-lite"/>
    </source>
</evidence>
<feature type="compositionally biased region" description="Acidic residues" evidence="3">
    <location>
        <begin position="175"/>
        <end position="186"/>
    </location>
</feature>
<evidence type="ECO:0000313" key="5">
    <source>
        <dbReference type="EMBL" id="CAL1578215.1"/>
    </source>
</evidence>
<reference evidence="5 6" key="1">
    <citation type="submission" date="2024-04" db="EMBL/GenBank/DDBJ databases">
        <authorList>
            <person name="Waldvogel A.-M."/>
            <person name="Schoenle A."/>
        </authorList>
    </citation>
    <scope>NUCLEOTIDE SEQUENCE [LARGE SCALE GENOMIC DNA]</scope>
</reference>
<accession>A0AAV2JNP1</accession>
<dbReference type="InterPro" id="IPR002108">
    <property type="entry name" value="ADF-H"/>
</dbReference>
<dbReference type="SUPFAM" id="SSF55753">
    <property type="entry name" value="Actin depolymerizing proteins"/>
    <property type="match status" value="1"/>
</dbReference>
<feature type="domain" description="ADF-H" evidence="4">
    <location>
        <begin position="239"/>
        <end position="385"/>
    </location>
</feature>
<dbReference type="Proteomes" id="UP001497482">
    <property type="component" value="Chromosome 13"/>
</dbReference>
<comment type="similarity">
    <text evidence="1">Belongs to the actin-binding proteins ADF family.</text>
</comment>
<dbReference type="SMART" id="SM00102">
    <property type="entry name" value="ADF"/>
    <property type="match status" value="1"/>
</dbReference>
<feature type="region of interest" description="Disordered" evidence="3">
    <location>
        <begin position="41"/>
        <end position="92"/>
    </location>
</feature>
<feature type="compositionally biased region" description="Polar residues" evidence="3">
    <location>
        <begin position="83"/>
        <end position="92"/>
    </location>
</feature>
<dbReference type="GO" id="GO:0030042">
    <property type="term" value="P:actin filament depolymerization"/>
    <property type="evidence" value="ECO:0007669"/>
    <property type="project" value="InterPro"/>
</dbReference>
<dbReference type="GO" id="GO:0003779">
    <property type="term" value="F:actin binding"/>
    <property type="evidence" value="ECO:0007669"/>
    <property type="project" value="UniProtKB-KW"/>
</dbReference>
<feature type="compositionally biased region" description="Pro residues" evidence="3">
    <location>
        <begin position="200"/>
        <end position="210"/>
    </location>
</feature>
<feature type="compositionally biased region" description="Polar residues" evidence="3">
    <location>
        <begin position="187"/>
        <end position="199"/>
    </location>
</feature>
<keyword evidence="6" id="KW-1185">Reference proteome</keyword>
<evidence type="ECO:0000256" key="2">
    <source>
        <dbReference type="ARBA" id="ARBA00023203"/>
    </source>
</evidence>
<dbReference type="InterPro" id="IPR029006">
    <property type="entry name" value="ADF-H/Gelsolin-like_dom_sf"/>
</dbReference>
<dbReference type="CDD" id="cd11286">
    <property type="entry name" value="ADF_cofilin_like"/>
    <property type="match status" value="1"/>
</dbReference>
<dbReference type="AlphaFoldDB" id="A0AAV2JNP1"/>
<name>A0AAV2JNP1_KNICA</name>
<dbReference type="Gene3D" id="3.40.20.10">
    <property type="entry name" value="Severin"/>
    <property type="match status" value="1"/>
</dbReference>
<protein>
    <recommendedName>
        <fullName evidence="4">ADF-H domain-containing protein</fullName>
    </recommendedName>
</protein>
<dbReference type="PROSITE" id="PS51263">
    <property type="entry name" value="ADF_H"/>
    <property type="match status" value="1"/>
</dbReference>
<dbReference type="InterPro" id="IPR017904">
    <property type="entry name" value="ADF/Cofilin"/>
</dbReference>
<organism evidence="5 6">
    <name type="scientific">Knipowitschia caucasica</name>
    <name type="common">Caucasian dwarf goby</name>
    <name type="synonym">Pomatoschistus caucasicus</name>
    <dbReference type="NCBI Taxonomy" id="637954"/>
    <lineage>
        <taxon>Eukaryota</taxon>
        <taxon>Metazoa</taxon>
        <taxon>Chordata</taxon>
        <taxon>Craniata</taxon>
        <taxon>Vertebrata</taxon>
        <taxon>Euteleostomi</taxon>
        <taxon>Actinopterygii</taxon>
        <taxon>Neopterygii</taxon>
        <taxon>Teleostei</taxon>
        <taxon>Neoteleostei</taxon>
        <taxon>Acanthomorphata</taxon>
        <taxon>Gobiaria</taxon>
        <taxon>Gobiiformes</taxon>
        <taxon>Gobioidei</taxon>
        <taxon>Gobiidae</taxon>
        <taxon>Gobiinae</taxon>
        <taxon>Knipowitschia</taxon>
    </lineage>
</organism>
<dbReference type="GO" id="GO:0015629">
    <property type="term" value="C:actin cytoskeleton"/>
    <property type="evidence" value="ECO:0007669"/>
    <property type="project" value="InterPro"/>
</dbReference>
<proteinExistence type="inferred from homology"/>
<sequence>MTSVKRHTLYNKNRSKRLCKLCVTLIGRLERDSSIFRKWQQEEDTLTTEPPPAEGSSSAGQGDKRERCTPSKTPRAVKKIRRSPTTQTAARRSITQVITEYPSKTVLKHGGAKKAAFKRLSKMAITTSYQHAIGKQKELAATCGERLQELKVSTELYLTSKADGHPVDMTSVNDNMEDLTLSDDNTESQLPDSETTEVNSPPPYTTQPELPPTYSVIMDNLDFFMKTHQHSTHNSSNMASGVTVTDNVKSIYEKMKLNKKSDSAEERIRVVELKLSDDFSLIDVRQIVEEKDLEVKGNVFKYVQSLMVPDTCTYILYDCHYKVKENPKKEDLIFIMWNSTTAPIKLKMLYSSSKSAVTKIINVKHVLEITDEEEKELGEFVSKLGKNVTEVDGLSVK</sequence>
<dbReference type="PANTHER" id="PTHR11913">
    <property type="entry name" value="COFILIN-RELATED"/>
    <property type="match status" value="1"/>
</dbReference>
<evidence type="ECO:0000256" key="1">
    <source>
        <dbReference type="ARBA" id="ARBA00006844"/>
    </source>
</evidence>
<keyword evidence="2" id="KW-0009">Actin-binding</keyword>
<evidence type="ECO:0000259" key="4">
    <source>
        <dbReference type="PROSITE" id="PS51263"/>
    </source>
</evidence>